<name>A0ABN0HAH9_9LEPT</name>
<dbReference type="EMBL" id="AHOM02000004">
    <property type="protein sequence ID" value="EJZ42694.1"/>
    <property type="molecule type" value="Genomic_DNA"/>
</dbReference>
<dbReference type="RefSeq" id="WP_008590016.1">
    <property type="nucleotide sequence ID" value="NZ_AHOM02000004.1"/>
</dbReference>
<comment type="caution">
    <text evidence="1">The sequence shown here is derived from an EMBL/GenBank/DDBJ whole genome shotgun (WGS) entry which is preliminary data.</text>
</comment>
<sequence length="64" mass="7297">MRDWIVISSGSLPNESTLLHGRFLEKFRTSSYIANLLSELVVIHSSLEIYYSGITFPLFLLSFS</sequence>
<protein>
    <submittedName>
        <fullName evidence="1">Uncharacterized protein</fullName>
    </submittedName>
</protein>
<evidence type="ECO:0000313" key="1">
    <source>
        <dbReference type="EMBL" id="EJZ42694.1"/>
    </source>
</evidence>
<proteinExistence type="predicted"/>
<dbReference type="Proteomes" id="UP000018720">
    <property type="component" value="Unassembled WGS sequence"/>
</dbReference>
<organism evidence="1 2">
    <name type="scientific">Leptospira licerasiae str. MMD4847</name>
    <dbReference type="NCBI Taxonomy" id="1049971"/>
    <lineage>
        <taxon>Bacteria</taxon>
        <taxon>Pseudomonadati</taxon>
        <taxon>Spirochaetota</taxon>
        <taxon>Spirochaetia</taxon>
        <taxon>Leptospirales</taxon>
        <taxon>Leptospiraceae</taxon>
        <taxon>Leptospira</taxon>
    </lineage>
</organism>
<gene>
    <name evidence="1" type="ORF">LEP1GSC178_2814</name>
</gene>
<evidence type="ECO:0000313" key="2">
    <source>
        <dbReference type="Proteomes" id="UP000018720"/>
    </source>
</evidence>
<accession>A0ABN0HAH9</accession>
<reference evidence="1 2" key="1">
    <citation type="submission" date="2012-08" db="EMBL/GenBank/DDBJ databases">
        <authorList>
            <person name="Harkins D.M."/>
            <person name="Durkin A.S."/>
            <person name="Selengut J.D."/>
            <person name="Sanka R."/>
            <person name="DePew J."/>
            <person name="Purushe J."/>
            <person name="Matthias M.A."/>
            <person name="Vinetz J.M."/>
            <person name="Sutton G.G."/>
            <person name="Nelson W.C."/>
            <person name="Fouts D.E."/>
        </authorList>
    </citation>
    <scope>NUCLEOTIDE SEQUENCE [LARGE SCALE GENOMIC DNA]</scope>
    <source>
        <strain evidence="1 2">MMD4847</strain>
    </source>
</reference>
<keyword evidence="2" id="KW-1185">Reference proteome</keyword>